<dbReference type="PIRSF" id="PIRSF000232">
    <property type="entry name" value="YdjA"/>
    <property type="match status" value="1"/>
</dbReference>
<evidence type="ECO:0000256" key="4">
    <source>
        <dbReference type="ARBA" id="ARBA00022643"/>
    </source>
</evidence>
<feature type="domain" description="Nitroreductase" evidence="9">
    <location>
        <begin position="32"/>
        <end position="189"/>
    </location>
</feature>
<evidence type="ECO:0000256" key="2">
    <source>
        <dbReference type="ARBA" id="ARBA00007118"/>
    </source>
</evidence>
<organism evidence="10 11">
    <name type="scientific">Ponticaulis profundi</name>
    <dbReference type="NCBI Taxonomy" id="2665222"/>
    <lineage>
        <taxon>Bacteria</taxon>
        <taxon>Pseudomonadati</taxon>
        <taxon>Pseudomonadota</taxon>
        <taxon>Alphaproteobacteria</taxon>
        <taxon>Hyphomonadales</taxon>
        <taxon>Hyphomonadaceae</taxon>
        <taxon>Ponticaulis</taxon>
    </lineage>
</organism>
<evidence type="ECO:0000256" key="3">
    <source>
        <dbReference type="ARBA" id="ARBA00022630"/>
    </source>
</evidence>
<keyword evidence="4 8" id="KW-0288">FMN</keyword>
<keyword evidence="3 8" id="KW-0285">Flavoprotein</keyword>
<dbReference type="EMBL" id="JBHSSW010000004">
    <property type="protein sequence ID" value="MFC6197349.1"/>
    <property type="molecule type" value="Genomic_DNA"/>
</dbReference>
<dbReference type="EC" id="1.-.-.-" evidence="8"/>
<keyword evidence="11" id="KW-1185">Reference proteome</keyword>
<name>A0ABW1S782_9PROT</name>
<evidence type="ECO:0000256" key="6">
    <source>
        <dbReference type="ARBA" id="ARBA00023002"/>
    </source>
</evidence>
<accession>A0ABW1S782</accession>
<sequence length="215" mass="24022">MVFAKFNLPQADAQLPAPGTNGLSPTEFLSTRRSTPVKTMNPDSAAPSDDELQEMLQAAMRVPDHRKLGPWRIIIFKGDARSRFGQILKERHAELNPDASPSSLDEEANRLLRAPLCLTVVSSPDHSHKTPVWEQELSAGALCMNLLYTAHAAGYGACWISEWWAFDKEIDRKLGLKDGERVAGHIFIGESRMGLFERPRPNYSDRVTHWDEASA</sequence>
<evidence type="ECO:0000256" key="8">
    <source>
        <dbReference type="PIRNR" id="PIRNR000232"/>
    </source>
</evidence>
<dbReference type="InterPro" id="IPR029479">
    <property type="entry name" value="Nitroreductase"/>
</dbReference>
<dbReference type="SUPFAM" id="SSF55469">
    <property type="entry name" value="FMN-dependent nitroreductase-like"/>
    <property type="match status" value="1"/>
</dbReference>
<dbReference type="Gene3D" id="3.40.109.10">
    <property type="entry name" value="NADH Oxidase"/>
    <property type="match status" value="1"/>
</dbReference>
<keyword evidence="6 8" id="KW-0560">Oxidoreductase</keyword>
<dbReference type="PANTHER" id="PTHR43821:SF1">
    <property type="entry name" value="NAD(P)H NITROREDUCTASE YDJA-RELATED"/>
    <property type="match status" value="1"/>
</dbReference>
<evidence type="ECO:0000256" key="1">
    <source>
        <dbReference type="ARBA" id="ARBA00001917"/>
    </source>
</evidence>
<dbReference type="CDD" id="cd02135">
    <property type="entry name" value="YdjA-like"/>
    <property type="match status" value="1"/>
</dbReference>
<evidence type="ECO:0000313" key="10">
    <source>
        <dbReference type="EMBL" id="MFC6197349.1"/>
    </source>
</evidence>
<dbReference type="InterPro" id="IPR026021">
    <property type="entry name" value="YdjA-like"/>
</dbReference>
<dbReference type="Pfam" id="PF00881">
    <property type="entry name" value="Nitroreductase"/>
    <property type="match status" value="1"/>
</dbReference>
<protein>
    <recommendedName>
        <fullName evidence="8">Putative NAD(P)H nitroreductase</fullName>
        <ecNumber evidence="8">1.-.-.-</ecNumber>
    </recommendedName>
</protein>
<dbReference type="RefSeq" id="WP_377376097.1">
    <property type="nucleotide sequence ID" value="NZ_JBHSSW010000004.1"/>
</dbReference>
<evidence type="ECO:0000259" key="9">
    <source>
        <dbReference type="Pfam" id="PF00881"/>
    </source>
</evidence>
<dbReference type="InterPro" id="IPR052530">
    <property type="entry name" value="NAD(P)H_nitroreductase"/>
</dbReference>
<gene>
    <name evidence="10" type="ORF">ACFQDM_04630</name>
</gene>
<keyword evidence="5 8" id="KW-0521">NADP</keyword>
<dbReference type="InterPro" id="IPR000415">
    <property type="entry name" value="Nitroreductase-like"/>
</dbReference>
<reference evidence="11" key="1">
    <citation type="journal article" date="2019" name="Int. J. Syst. Evol. Microbiol.">
        <title>The Global Catalogue of Microorganisms (GCM) 10K type strain sequencing project: providing services to taxonomists for standard genome sequencing and annotation.</title>
        <authorList>
            <consortium name="The Broad Institute Genomics Platform"/>
            <consortium name="The Broad Institute Genome Sequencing Center for Infectious Disease"/>
            <person name="Wu L."/>
            <person name="Ma J."/>
        </authorList>
    </citation>
    <scope>NUCLEOTIDE SEQUENCE [LARGE SCALE GENOMIC DNA]</scope>
    <source>
        <strain evidence="11">CGMCC-1.15741</strain>
    </source>
</reference>
<dbReference type="PANTHER" id="PTHR43821">
    <property type="entry name" value="NAD(P)H NITROREDUCTASE YDJA-RELATED"/>
    <property type="match status" value="1"/>
</dbReference>
<comment type="cofactor">
    <cofactor evidence="1 8">
        <name>FMN</name>
        <dbReference type="ChEBI" id="CHEBI:58210"/>
    </cofactor>
</comment>
<proteinExistence type="inferred from homology"/>
<comment type="similarity">
    <text evidence="2 8">Belongs to the nitroreductase family.</text>
</comment>
<dbReference type="Proteomes" id="UP001596303">
    <property type="component" value="Unassembled WGS sequence"/>
</dbReference>
<evidence type="ECO:0000313" key="11">
    <source>
        <dbReference type="Proteomes" id="UP001596303"/>
    </source>
</evidence>
<comment type="caution">
    <text evidence="10">The sequence shown here is derived from an EMBL/GenBank/DDBJ whole genome shotgun (WGS) entry which is preliminary data.</text>
</comment>
<evidence type="ECO:0000256" key="5">
    <source>
        <dbReference type="ARBA" id="ARBA00022857"/>
    </source>
</evidence>
<evidence type="ECO:0000256" key="7">
    <source>
        <dbReference type="ARBA" id="ARBA00023027"/>
    </source>
</evidence>
<keyword evidence="7 8" id="KW-0520">NAD</keyword>